<organism evidence="17 18">
    <name type="scientific">Undibacterium nitidum</name>
    <dbReference type="NCBI Taxonomy" id="2762298"/>
    <lineage>
        <taxon>Bacteria</taxon>
        <taxon>Pseudomonadati</taxon>
        <taxon>Pseudomonadota</taxon>
        <taxon>Betaproteobacteria</taxon>
        <taxon>Burkholderiales</taxon>
        <taxon>Oxalobacteraceae</taxon>
        <taxon>Undibacterium</taxon>
    </lineage>
</organism>
<evidence type="ECO:0000313" key="18">
    <source>
        <dbReference type="Proteomes" id="UP000627446"/>
    </source>
</evidence>
<keyword evidence="14 15" id="KW-0472">Membrane</keyword>
<dbReference type="SFLD" id="SFLDS00003">
    <property type="entry name" value="Haloacid_Dehalogenase"/>
    <property type="match status" value="1"/>
</dbReference>
<dbReference type="Proteomes" id="UP000627446">
    <property type="component" value="Unassembled WGS sequence"/>
</dbReference>
<dbReference type="GO" id="GO:0055070">
    <property type="term" value="P:copper ion homeostasis"/>
    <property type="evidence" value="ECO:0007669"/>
    <property type="project" value="TreeGrafter"/>
</dbReference>
<dbReference type="SUPFAM" id="SSF56784">
    <property type="entry name" value="HAD-like"/>
    <property type="match status" value="1"/>
</dbReference>
<evidence type="ECO:0000256" key="12">
    <source>
        <dbReference type="ARBA" id="ARBA00022989"/>
    </source>
</evidence>
<comment type="caution">
    <text evidence="17">The sequence shown here is derived from an EMBL/GenBank/DDBJ whole genome shotgun (WGS) entry which is preliminary data.</text>
</comment>
<keyword evidence="4 15" id="KW-1003">Cell membrane</keyword>
<dbReference type="InterPro" id="IPR006121">
    <property type="entry name" value="HMA_dom"/>
</dbReference>
<evidence type="ECO:0000256" key="11">
    <source>
        <dbReference type="ARBA" id="ARBA00022967"/>
    </source>
</evidence>
<dbReference type="NCBIfam" id="TIGR01525">
    <property type="entry name" value="ATPase-IB_hvy"/>
    <property type="match status" value="1"/>
</dbReference>
<evidence type="ECO:0000256" key="1">
    <source>
        <dbReference type="ARBA" id="ARBA00004651"/>
    </source>
</evidence>
<keyword evidence="3" id="KW-0813">Transport</keyword>
<evidence type="ECO:0000256" key="8">
    <source>
        <dbReference type="ARBA" id="ARBA00022741"/>
    </source>
</evidence>
<dbReference type="PANTHER" id="PTHR43520">
    <property type="entry name" value="ATP7, ISOFORM B"/>
    <property type="match status" value="1"/>
</dbReference>
<dbReference type="SUPFAM" id="SSF81653">
    <property type="entry name" value="Calcium ATPase, transduction domain A"/>
    <property type="match status" value="1"/>
</dbReference>
<dbReference type="GO" id="GO:0043682">
    <property type="term" value="F:P-type divalent copper transporter activity"/>
    <property type="evidence" value="ECO:0007669"/>
    <property type="project" value="TreeGrafter"/>
</dbReference>
<dbReference type="CDD" id="cd00371">
    <property type="entry name" value="HMA"/>
    <property type="match status" value="1"/>
</dbReference>
<evidence type="ECO:0000256" key="10">
    <source>
        <dbReference type="ARBA" id="ARBA00022842"/>
    </source>
</evidence>
<dbReference type="Pfam" id="PF00403">
    <property type="entry name" value="HMA"/>
    <property type="match status" value="1"/>
</dbReference>
<dbReference type="Pfam" id="PF00122">
    <property type="entry name" value="E1-E2_ATPase"/>
    <property type="match status" value="1"/>
</dbReference>
<dbReference type="InterPro" id="IPR023299">
    <property type="entry name" value="ATPase_P-typ_cyto_dom_N"/>
</dbReference>
<evidence type="ECO:0000256" key="14">
    <source>
        <dbReference type="ARBA" id="ARBA00023136"/>
    </source>
</evidence>
<dbReference type="SUPFAM" id="SSF55008">
    <property type="entry name" value="HMA, heavy metal-associated domain"/>
    <property type="match status" value="1"/>
</dbReference>
<dbReference type="EMBL" id="JACOFZ010000004">
    <property type="protein sequence ID" value="MBC3882286.1"/>
    <property type="molecule type" value="Genomic_DNA"/>
</dbReference>
<evidence type="ECO:0000256" key="6">
    <source>
        <dbReference type="ARBA" id="ARBA00022692"/>
    </source>
</evidence>
<evidence type="ECO:0000256" key="13">
    <source>
        <dbReference type="ARBA" id="ARBA00023065"/>
    </source>
</evidence>
<evidence type="ECO:0000256" key="5">
    <source>
        <dbReference type="ARBA" id="ARBA00022553"/>
    </source>
</evidence>
<protein>
    <submittedName>
        <fullName evidence="17">Cation-translocating P-type ATPase</fullName>
    </submittedName>
</protein>
<feature type="transmembrane region" description="Helical" evidence="15">
    <location>
        <begin position="205"/>
        <end position="224"/>
    </location>
</feature>
<dbReference type="InterPro" id="IPR044492">
    <property type="entry name" value="P_typ_ATPase_HD_dom"/>
</dbReference>
<dbReference type="PANTHER" id="PTHR43520:SF5">
    <property type="entry name" value="CATION-TRANSPORTING P-TYPE ATPASE-RELATED"/>
    <property type="match status" value="1"/>
</dbReference>
<dbReference type="SUPFAM" id="SSF81665">
    <property type="entry name" value="Calcium ATPase, transmembrane domain M"/>
    <property type="match status" value="1"/>
</dbReference>
<evidence type="ECO:0000256" key="7">
    <source>
        <dbReference type="ARBA" id="ARBA00022723"/>
    </source>
</evidence>
<evidence type="ECO:0000259" key="16">
    <source>
        <dbReference type="PROSITE" id="PS50846"/>
    </source>
</evidence>
<dbReference type="GO" id="GO:0005886">
    <property type="term" value="C:plasma membrane"/>
    <property type="evidence" value="ECO:0007669"/>
    <property type="project" value="UniProtKB-SubCell"/>
</dbReference>
<dbReference type="InterPro" id="IPR059000">
    <property type="entry name" value="ATPase_P-type_domA"/>
</dbReference>
<dbReference type="Gene3D" id="3.40.1110.10">
    <property type="entry name" value="Calcium-transporting ATPase, cytoplasmic domain N"/>
    <property type="match status" value="1"/>
</dbReference>
<dbReference type="PROSITE" id="PS50846">
    <property type="entry name" value="HMA_2"/>
    <property type="match status" value="1"/>
</dbReference>
<feature type="transmembrane region" description="Helical" evidence="15">
    <location>
        <begin position="146"/>
        <end position="167"/>
    </location>
</feature>
<evidence type="ECO:0000256" key="2">
    <source>
        <dbReference type="ARBA" id="ARBA00006024"/>
    </source>
</evidence>
<dbReference type="Gene3D" id="3.40.50.1000">
    <property type="entry name" value="HAD superfamily/HAD-like"/>
    <property type="match status" value="1"/>
</dbReference>
<dbReference type="Gene3D" id="3.30.70.100">
    <property type="match status" value="1"/>
</dbReference>
<dbReference type="GO" id="GO:0005524">
    <property type="term" value="F:ATP binding"/>
    <property type="evidence" value="ECO:0007669"/>
    <property type="project" value="UniProtKB-UniRule"/>
</dbReference>
<feature type="domain" description="HMA" evidence="16">
    <location>
        <begin position="23"/>
        <end position="89"/>
    </location>
</feature>
<feature type="transmembrane region" description="Helical" evidence="15">
    <location>
        <begin position="106"/>
        <end position="126"/>
    </location>
</feature>
<dbReference type="InterPro" id="IPR008250">
    <property type="entry name" value="ATPase_P-typ_transduc_dom_A_sf"/>
</dbReference>
<name>A0A923KTI3_9BURK</name>
<sequence>MTEALAATTSAAHLSQTASNELVTEKLSIAGIRCAACVQLIEYSVAQLPGVDRFKINPLTQKADLRWHQEQIDLKRVIQTIVRLGYAAFPANQSLTEYQQKAKKKALWRLFIAGFAMMQIMMYAFPSYLVPVPSVDGDLTPDLDRLLKLASLVISLPVIMFSAMPFFEGALRDLRHRHIGMDVPVSLGILLTFFASVWATFFGGAVYFDSAIMFVFLLLGARFIEDMVKSRTNAALQILTQLPRSLVHKIIAFPEDRNTIQVDPSTLQIGDVVLVPAGEQMPCDGVVLDGHSECDEALMTGESQPVLKQVNDKVIAGSINQHSALIVQAEKVGQETQLAHLIGMMEHATLEKPRLVQIADKHASRFLIAIILIAMTSGIVWSFIEPDRAFLIAISVIVVTCPCALSLATPGVMSAAIGQMAKAGMLVTKGAAIESLAKATHFVFDKTGTLSYGRLKVLDAIWIRDQVKGFDAVQALGLRMSGLSSHPVSIAVHDYCVERLNSAQQKNASSIDLSLAKEYPGLGVEVHFDEHLLRFGRLEFALELSGSAWPVPMQYSDKTISALADQSGLIAVFVLQDCLRDDAIEVVQTLQGSGKQVMLLSGDRIDVVRASAEACGITAYFAGLKPDQKFEMVKNLQAQGAVVVMVGDGMNDGPALSLANVSVAMGQGAPISQSRSDCLLMSNRLSDLSFALKVSQLSYRLIQENLAWAMLYNLIAIPAAVVGWLEPWHAALGMSLSSLLVVFNGLRVLRLQPAAMLFQTTGEGK</sequence>
<feature type="transmembrane region" description="Helical" evidence="15">
    <location>
        <begin position="390"/>
        <end position="417"/>
    </location>
</feature>
<dbReference type="InterPro" id="IPR036163">
    <property type="entry name" value="HMA_dom_sf"/>
</dbReference>
<keyword evidence="18" id="KW-1185">Reference proteome</keyword>
<dbReference type="PRINTS" id="PR00120">
    <property type="entry name" value="HATPASE"/>
</dbReference>
<dbReference type="CDD" id="cd02079">
    <property type="entry name" value="P-type_ATPase_HM"/>
    <property type="match status" value="1"/>
</dbReference>
<dbReference type="GO" id="GO:0016887">
    <property type="term" value="F:ATP hydrolysis activity"/>
    <property type="evidence" value="ECO:0007669"/>
    <property type="project" value="InterPro"/>
</dbReference>
<feature type="transmembrane region" description="Helical" evidence="15">
    <location>
        <begin position="731"/>
        <end position="749"/>
    </location>
</feature>
<dbReference type="InterPro" id="IPR036412">
    <property type="entry name" value="HAD-like_sf"/>
</dbReference>
<evidence type="ECO:0000256" key="9">
    <source>
        <dbReference type="ARBA" id="ARBA00022840"/>
    </source>
</evidence>
<dbReference type="InterPro" id="IPR001757">
    <property type="entry name" value="P_typ_ATPase"/>
</dbReference>
<evidence type="ECO:0000256" key="3">
    <source>
        <dbReference type="ARBA" id="ARBA00022448"/>
    </source>
</evidence>
<feature type="transmembrane region" description="Helical" evidence="15">
    <location>
        <begin position="366"/>
        <end position="384"/>
    </location>
</feature>
<feature type="transmembrane region" description="Helical" evidence="15">
    <location>
        <begin position="706"/>
        <end position="725"/>
    </location>
</feature>
<dbReference type="InterPro" id="IPR027256">
    <property type="entry name" value="P-typ_ATPase_IB"/>
</dbReference>
<dbReference type="InterPro" id="IPR023214">
    <property type="entry name" value="HAD_sf"/>
</dbReference>
<keyword evidence="7 15" id="KW-0479">Metal-binding</keyword>
<keyword evidence="10" id="KW-0460">Magnesium</keyword>
<reference evidence="17" key="1">
    <citation type="submission" date="2020-08" db="EMBL/GenBank/DDBJ databases">
        <title>Novel species isolated from subtropical streams in China.</title>
        <authorList>
            <person name="Lu H."/>
        </authorList>
    </citation>
    <scope>NUCLEOTIDE SEQUENCE</scope>
    <source>
        <strain evidence="17">LX22W</strain>
    </source>
</reference>
<keyword evidence="8 15" id="KW-0547">Nucleotide-binding</keyword>
<keyword evidence="9 15" id="KW-0067">ATP-binding</keyword>
<dbReference type="NCBIfam" id="TIGR01494">
    <property type="entry name" value="ATPase_P-type"/>
    <property type="match status" value="2"/>
</dbReference>
<dbReference type="RefSeq" id="WP_186916886.1">
    <property type="nucleotide sequence ID" value="NZ_JACOFZ010000004.1"/>
</dbReference>
<keyword evidence="13" id="KW-0406">Ion transport</keyword>
<feature type="transmembrane region" description="Helical" evidence="15">
    <location>
        <begin position="179"/>
        <end position="199"/>
    </location>
</feature>
<dbReference type="PROSITE" id="PS01229">
    <property type="entry name" value="COF_2"/>
    <property type="match status" value="1"/>
</dbReference>
<keyword evidence="6 15" id="KW-0812">Transmembrane</keyword>
<dbReference type="Pfam" id="PF00702">
    <property type="entry name" value="Hydrolase"/>
    <property type="match status" value="1"/>
</dbReference>
<evidence type="ECO:0000256" key="4">
    <source>
        <dbReference type="ARBA" id="ARBA00022475"/>
    </source>
</evidence>
<accession>A0A923KTI3</accession>
<dbReference type="PRINTS" id="PR00119">
    <property type="entry name" value="CATATPASE"/>
</dbReference>
<dbReference type="InterPro" id="IPR023298">
    <property type="entry name" value="ATPase_P-typ_TM_dom_sf"/>
</dbReference>
<evidence type="ECO:0000256" key="15">
    <source>
        <dbReference type="RuleBase" id="RU362081"/>
    </source>
</evidence>
<dbReference type="Gene3D" id="2.70.150.10">
    <property type="entry name" value="Calcium-transporting ATPase, cytoplasmic transduction domain A"/>
    <property type="match status" value="1"/>
</dbReference>
<keyword evidence="5" id="KW-0597">Phosphoprotein</keyword>
<dbReference type="AlphaFoldDB" id="A0A923KTI3"/>
<dbReference type="GO" id="GO:0005507">
    <property type="term" value="F:copper ion binding"/>
    <property type="evidence" value="ECO:0007669"/>
    <property type="project" value="TreeGrafter"/>
</dbReference>
<gene>
    <name evidence="17" type="ORF">H8K36_12910</name>
</gene>
<dbReference type="FunFam" id="2.70.150.10:FF:000002">
    <property type="entry name" value="Copper-transporting ATPase 1, putative"/>
    <property type="match status" value="1"/>
</dbReference>
<keyword evidence="12 15" id="KW-1133">Transmembrane helix</keyword>
<dbReference type="SFLD" id="SFLDG00002">
    <property type="entry name" value="C1.7:_P-type_atpase_like"/>
    <property type="match status" value="1"/>
</dbReference>
<keyword evidence="11" id="KW-1278">Translocase</keyword>
<evidence type="ECO:0000313" key="17">
    <source>
        <dbReference type="EMBL" id="MBC3882286.1"/>
    </source>
</evidence>
<dbReference type="SFLD" id="SFLDF00027">
    <property type="entry name" value="p-type_atpase"/>
    <property type="match status" value="1"/>
</dbReference>
<comment type="similarity">
    <text evidence="2 15">Belongs to the cation transport ATPase (P-type) (TC 3.A.3) family. Type IB subfamily.</text>
</comment>
<comment type="subcellular location">
    <subcellularLocation>
        <location evidence="1">Cell membrane</location>
        <topology evidence="1">Multi-pass membrane protein</topology>
    </subcellularLocation>
</comment>
<proteinExistence type="inferred from homology"/>